<dbReference type="Proteomes" id="UP001149813">
    <property type="component" value="Unassembled WGS sequence"/>
</dbReference>
<dbReference type="AlphaFoldDB" id="A0A9W8CRH6"/>
<evidence type="ECO:0000313" key="3">
    <source>
        <dbReference type="Proteomes" id="UP001149813"/>
    </source>
</evidence>
<organism evidence="2 3">
    <name type="scientific">Coemansia erecta</name>
    <dbReference type="NCBI Taxonomy" id="147472"/>
    <lineage>
        <taxon>Eukaryota</taxon>
        <taxon>Fungi</taxon>
        <taxon>Fungi incertae sedis</taxon>
        <taxon>Zoopagomycota</taxon>
        <taxon>Kickxellomycotina</taxon>
        <taxon>Kickxellomycetes</taxon>
        <taxon>Kickxellales</taxon>
        <taxon>Kickxellaceae</taxon>
        <taxon>Coemansia</taxon>
    </lineage>
</organism>
<reference evidence="2" key="1">
    <citation type="submission" date="2022-07" db="EMBL/GenBank/DDBJ databases">
        <title>Phylogenomic reconstructions and comparative analyses of Kickxellomycotina fungi.</title>
        <authorList>
            <person name="Reynolds N.K."/>
            <person name="Stajich J.E."/>
            <person name="Barry K."/>
            <person name="Grigoriev I.V."/>
            <person name="Crous P."/>
            <person name="Smith M.E."/>
        </authorList>
    </citation>
    <scope>NUCLEOTIDE SEQUENCE</scope>
    <source>
        <strain evidence="2">NBRC 32514</strain>
    </source>
</reference>
<evidence type="ECO:0000313" key="2">
    <source>
        <dbReference type="EMBL" id="KAJ1721586.1"/>
    </source>
</evidence>
<protein>
    <submittedName>
        <fullName evidence="2">Uncharacterized protein</fullName>
    </submittedName>
</protein>
<name>A0A9W8CRH6_9FUNG</name>
<sequence length="190" mass="21622">MDHRQPPPSFTLYDSSDDNADAFRTPEPRQRPTHPPREISEDVTPVAQTAAAGFNPGAGAAGRRLDLERVGQRTPRQFTLHEQHPMTSMLQDDRSSSPVDAMSAFATPLQAYAGRLQERRNEVQEEYEQEEVDQKAVIDPDFILNLNQEADLERLTKKAMNDVKTAGKKEIMQRLRTQVDSLQQDAWMYQ</sequence>
<accession>A0A9W8CRH6</accession>
<feature type="compositionally biased region" description="Basic and acidic residues" evidence="1">
    <location>
        <begin position="24"/>
        <end position="40"/>
    </location>
</feature>
<comment type="caution">
    <text evidence="2">The sequence shown here is derived from an EMBL/GenBank/DDBJ whole genome shotgun (WGS) entry which is preliminary data.</text>
</comment>
<dbReference type="EMBL" id="JANBOJ010000161">
    <property type="protein sequence ID" value="KAJ1721586.1"/>
    <property type="molecule type" value="Genomic_DNA"/>
</dbReference>
<gene>
    <name evidence="2" type="ORF">LPJ53_003897</name>
</gene>
<feature type="region of interest" description="Disordered" evidence="1">
    <location>
        <begin position="1"/>
        <end position="43"/>
    </location>
</feature>
<keyword evidence="3" id="KW-1185">Reference proteome</keyword>
<proteinExistence type="predicted"/>
<dbReference type="OrthoDB" id="5552492at2759"/>
<evidence type="ECO:0000256" key="1">
    <source>
        <dbReference type="SAM" id="MobiDB-lite"/>
    </source>
</evidence>